<keyword evidence="2" id="KW-0472">Membrane</keyword>
<feature type="compositionally biased region" description="Low complexity" evidence="1">
    <location>
        <begin position="14"/>
        <end position="29"/>
    </location>
</feature>
<feature type="region of interest" description="Disordered" evidence="1">
    <location>
        <begin position="1"/>
        <end position="38"/>
    </location>
</feature>
<keyword evidence="2" id="KW-1133">Transmembrane helix</keyword>
<evidence type="ECO:0000256" key="1">
    <source>
        <dbReference type="SAM" id="MobiDB-lite"/>
    </source>
</evidence>
<evidence type="ECO:0000313" key="4">
    <source>
        <dbReference type="Proteomes" id="UP000288805"/>
    </source>
</evidence>
<dbReference type="AlphaFoldDB" id="A0A438I264"/>
<organism evidence="3 4">
    <name type="scientific">Vitis vinifera</name>
    <name type="common">Grape</name>
    <dbReference type="NCBI Taxonomy" id="29760"/>
    <lineage>
        <taxon>Eukaryota</taxon>
        <taxon>Viridiplantae</taxon>
        <taxon>Streptophyta</taxon>
        <taxon>Embryophyta</taxon>
        <taxon>Tracheophyta</taxon>
        <taxon>Spermatophyta</taxon>
        <taxon>Magnoliopsida</taxon>
        <taxon>eudicotyledons</taxon>
        <taxon>Gunneridae</taxon>
        <taxon>Pentapetalae</taxon>
        <taxon>rosids</taxon>
        <taxon>Vitales</taxon>
        <taxon>Vitaceae</taxon>
        <taxon>Viteae</taxon>
        <taxon>Vitis</taxon>
    </lineage>
</organism>
<keyword evidence="2" id="KW-0812">Transmembrane</keyword>
<accession>A0A438I264</accession>
<comment type="caution">
    <text evidence="3">The sequence shown here is derived from an EMBL/GenBank/DDBJ whole genome shotgun (WGS) entry which is preliminary data.</text>
</comment>
<sequence>MEESFHEITSPLISKGGDSSLEPSSSSLKPDPDEENSPIKQVALTVPTTDDPSLPMLTFRISDRLVPLGRLMAAKITDRVFFKGTPGIHPKSRAVQRQRARSHHYYVVFSAAVVLLIIAVDVQSPCFFLRVGGHFPALRRRPCLHHRPVAPHKRSVGAGSRCTGSRW</sequence>
<feature type="transmembrane region" description="Helical" evidence="2">
    <location>
        <begin position="103"/>
        <end position="120"/>
    </location>
</feature>
<evidence type="ECO:0000313" key="3">
    <source>
        <dbReference type="EMBL" id="RVW90808.1"/>
    </source>
</evidence>
<dbReference type="EMBL" id="QGNW01000151">
    <property type="protein sequence ID" value="RVW90808.1"/>
    <property type="molecule type" value="Genomic_DNA"/>
</dbReference>
<gene>
    <name evidence="3" type="ORF">CK203_028470</name>
</gene>
<protein>
    <submittedName>
        <fullName evidence="3">Uncharacterized protein</fullName>
    </submittedName>
</protein>
<name>A0A438I264_VITVI</name>
<dbReference type="Proteomes" id="UP000288805">
    <property type="component" value="Unassembled WGS sequence"/>
</dbReference>
<evidence type="ECO:0000256" key="2">
    <source>
        <dbReference type="SAM" id="Phobius"/>
    </source>
</evidence>
<proteinExistence type="predicted"/>
<reference evidence="3 4" key="1">
    <citation type="journal article" date="2018" name="PLoS Genet.">
        <title>Population sequencing reveals clonal diversity and ancestral inbreeding in the grapevine cultivar Chardonnay.</title>
        <authorList>
            <person name="Roach M.J."/>
            <person name="Johnson D.L."/>
            <person name="Bohlmann J."/>
            <person name="van Vuuren H.J."/>
            <person name="Jones S.J."/>
            <person name="Pretorius I.S."/>
            <person name="Schmidt S.A."/>
            <person name="Borneman A.R."/>
        </authorList>
    </citation>
    <scope>NUCLEOTIDE SEQUENCE [LARGE SCALE GENOMIC DNA]</scope>
    <source>
        <strain evidence="4">cv. Chardonnay</strain>
        <tissue evidence="3">Leaf</tissue>
    </source>
</reference>